<dbReference type="InterPro" id="IPR036188">
    <property type="entry name" value="FAD/NAD-bd_sf"/>
</dbReference>
<evidence type="ECO:0000256" key="1">
    <source>
        <dbReference type="ARBA" id="ARBA00001974"/>
    </source>
</evidence>
<keyword evidence="3" id="KW-0274">FAD</keyword>
<dbReference type="GO" id="GO:0008202">
    <property type="term" value="P:steroid metabolic process"/>
    <property type="evidence" value="ECO:0007669"/>
    <property type="project" value="UniProtKB-ARBA"/>
</dbReference>
<feature type="region of interest" description="Disordered" evidence="5">
    <location>
        <begin position="32"/>
        <end position="51"/>
    </location>
</feature>
<dbReference type="Gene3D" id="3.90.700.10">
    <property type="entry name" value="Succinate dehydrogenase/fumarate reductase flavoprotein, catalytic domain"/>
    <property type="match status" value="1"/>
</dbReference>
<feature type="signal peptide" evidence="6">
    <location>
        <begin position="1"/>
        <end position="27"/>
    </location>
</feature>
<comment type="cofactor">
    <cofactor evidence="1">
        <name>FAD</name>
        <dbReference type="ChEBI" id="CHEBI:57692"/>
    </cofactor>
</comment>
<dbReference type="GO" id="GO:0016491">
    <property type="term" value="F:oxidoreductase activity"/>
    <property type="evidence" value="ECO:0007669"/>
    <property type="project" value="UniProtKB-KW"/>
</dbReference>
<organism evidence="8">
    <name type="scientific">Muribaculaceae bacterium Z82</name>
    <dbReference type="NCBI Taxonomy" id="2304548"/>
    <lineage>
        <taxon>Bacteria</taxon>
        <taxon>Pseudomonadati</taxon>
        <taxon>Bacteroidota</taxon>
        <taxon>Bacteroidia</taxon>
        <taxon>Bacteroidales</taxon>
        <taxon>Muribaculaceae</taxon>
    </lineage>
</organism>
<dbReference type="EMBL" id="QWKH01000069">
    <property type="protein sequence ID" value="NBI35051.1"/>
    <property type="molecule type" value="Genomic_DNA"/>
</dbReference>
<feature type="domain" description="FAD-dependent oxidoreductase 2 FAD-binding" evidence="7">
    <location>
        <begin position="82"/>
        <end position="546"/>
    </location>
</feature>
<dbReference type="InterPro" id="IPR027477">
    <property type="entry name" value="Succ_DH/fumarate_Rdtase_cat_sf"/>
</dbReference>
<dbReference type="SUPFAM" id="SSF56425">
    <property type="entry name" value="Succinate dehydrogenase/fumarate reductase flavoprotein, catalytic domain"/>
    <property type="match status" value="1"/>
</dbReference>
<protein>
    <submittedName>
        <fullName evidence="8">FAD-dependent oxidoreductase</fullName>
    </submittedName>
</protein>
<evidence type="ECO:0000256" key="4">
    <source>
        <dbReference type="ARBA" id="ARBA00023002"/>
    </source>
</evidence>
<gene>
    <name evidence="8" type="ORF">D1639_08440</name>
</gene>
<dbReference type="AlphaFoldDB" id="A0A7C9P5R3"/>
<dbReference type="Gene3D" id="3.50.50.60">
    <property type="entry name" value="FAD/NAD(P)-binding domain"/>
    <property type="match status" value="1"/>
</dbReference>
<dbReference type="PANTHER" id="PTHR43400">
    <property type="entry name" value="FUMARATE REDUCTASE"/>
    <property type="match status" value="1"/>
</dbReference>
<dbReference type="SUPFAM" id="SSF51905">
    <property type="entry name" value="FAD/NAD(P)-binding domain"/>
    <property type="match status" value="1"/>
</dbReference>
<dbReference type="PROSITE" id="PS51257">
    <property type="entry name" value="PROKAR_LIPOPROTEIN"/>
    <property type="match status" value="1"/>
</dbReference>
<evidence type="ECO:0000256" key="2">
    <source>
        <dbReference type="ARBA" id="ARBA00022630"/>
    </source>
</evidence>
<dbReference type="Pfam" id="PF00890">
    <property type="entry name" value="FAD_binding_2"/>
    <property type="match status" value="1"/>
</dbReference>
<sequence length="570" mass="60395">MKPQQPINRRAFLGLTAAFGVASTGLALSSCSPDRTANEPDAVEADAVPNSTSAQAGERLGAWYGTAPVISVDDVVETIDTDVLICGAGHSGCACAVAMGSMGVGSTIVIEKNGSIGTGREYIGAINTSAQKSSGVECDPMEAVSELARYASYRCDASLIKLWADNSGEALDFFADELSEYGITHVAETDIGDGYHGAYKIGNVHTKLIVPEGENFLPFMQRKAESYGVQFMFETPLMSVIKDEAGKVVGAYASTAEGYVRINASKGVVLACGGYANDADLMAQLNPIDQQVVILDTSNFGSTGDGIKAGIWAGGIKDDVASAMVFDRAIGAPGISGGYPYQGAGFFMNFGSQPFLRTTFSGKRFCNEAAPYDYTLHAAWVADPHHVCYTFWDANYYRNAEAFHTVGCSRIVPSDSDPSTGEGGGEEAMNATLEIYSDLIQSADTWEELAEKIGMDPSQLIATIDRYNELAEKGVDEDFGKPAKDMIALNTPPYYAVVLGGTLLTTMDGLRVNGDLSVIDGETFEPISGLYAIGDNSGGFFSGTYPELYVGIAAGRSLTWAYLVAKELAE</sequence>
<evidence type="ECO:0000256" key="3">
    <source>
        <dbReference type="ARBA" id="ARBA00022827"/>
    </source>
</evidence>
<comment type="caution">
    <text evidence="8">The sequence shown here is derived from an EMBL/GenBank/DDBJ whole genome shotgun (WGS) entry which is preliminary data.</text>
</comment>
<keyword evidence="6" id="KW-0732">Signal</keyword>
<accession>A0A7C9P5R3</accession>
<dbReference type="PANTHER" id="PTHR43400:SF10">
    <property type="entry name" value="3-OXOSTEROID 1-DEHYDROGENASE"/>
    <property type="match status" value="1"/>
</dbReference>
<evidence type="ECO:0000256" key="6">
    <source>
        <dbReference type="SAM" id="SignalP"/>
    </source>
</evidence>
<feature type="chain" id="PRO_5028945533" evidence="6">
    <location>
        <begin position="28"/>
        <end position="570"/>
    </location>
</feature>
<dbReference type="PROSITE" id="PS51318">
    <property type="entry name" value="TAT"/>
    <property type="match status" value="1"/>
</dbReference>
<evidence type="ECO:0000256" key="5">
    <source>
        <dbReference type="SAM" id="MobiDB-lite"/>
    </source>
</evidence>
<keyword evidence="4" id="KW-0560">Oxidoreductase</keyword>
<dbReference type="InterPro" id="IPR006311">
    <property type="entry name" value="TAT_signal"/>
</dbReference>
<proteinExistence type="predicted"/>
<dbReference type="InterPro" id="IPR050315">
    <property type="entry name" value="FAD-oxidoreductase_2"/>
</dbReference>
<reference evidence="8" key="1">
    <citation type="submission" date="2018-08" db="EMBL/GenBank/DDBJ databases">
        <title>Murine metabolic-syndrome-specific gut microbial biobank.</title>
        <authorList>
            <person name="Liu C."/>
        </authorList>
    </citation>
    <scope>NUCLEOTIDE SEQUENCE [LARGE SCALE GENOMIC DNA]</scope>
    <source>
        <strain evidence="8">Z82</strain>
    </source>
</reference>
<name>A0A7C9P5R3_9BACT</name>
<keyword evidence="2" id="KW-0285">Flavoprotein</keyword>
<evidence type="ECO:0000259" key="7">
    <source>
        <dbReference type="Pfam" id="PF00890"/>
    </source>
</evidence>
<evidence type="ECO:0000313" key="8">
    <source>
        <dbReference type="EMBL" id="NBI35051.1"/>
    </source>
</evidence>
<dbReference type="InterPro" id="IPR003953">
    <property type="entry name" value="FAD-dep_OxRdtase_2_FAD-bd"/>
</dbReference>